<accession>A0A0S4JPR1</accession>
<proteinExistence type="predicted"/>
<dbReference type="GO" id="GO:0005739">
    <property type="term" value="C:mitochondrion"/>
    <property type="evidence" value="ECO:0007669"/>
    <property type="project" value="TreeGrafter"/>
</dbReference>
<dbReference type="PANTHER" id="PTHR46203">
    <property type="entry name" value="PROBABLE PEPTIDE CHAIN RELEASE FACTOR C12ORF65"/>
    <property type="match status" value="1"/>
</dbReference>
<feature type="region of interest" description="Disordered" evidence="1">
    <location>
        <begin position="494"/>
        <end position="514"/>
    </location>
</feature>
<dbReference type="OrthoDB" id="277888at2759"/>
<evidence type="ECO:0000256" key="1">
    <source>
        <dbReference type="SAM" id="MobiDB-lite"/>
    </source>
</evidence>
<evidence type="ECO:0000313" key="3">
    <source>
        <dbReference type="Proteomes" id="UP000051952"/>
    </source>
</evidence>
<sequence length="540" mass="61487">MLSLFANKGGLSSHARQVVSLACPLVLSLRGNASSSFADTLPIHALRTRPQSTLLGGVEPSPLSELLVEGRASRRRFSKANTEGRSHFITRVMERIQELKQIRKRRKNGDLSVGEGVDLDRLHPRVKLDLLRRIRIKERALKKAHNPSPLPRFYSALFRKKYFFKEEDLVEYFTKGRGPGGQATNRRMQTAVVHHKPSGVIVRHSKWPSLWLNRRAARELVNLRLERSILGRKSELGQEETKFKRRLKQKRRTAKTLLKRGSRAMVMEVRIQNFRSILRCEVPFPPPLCRKVTSLLIGLNPKDQQQPHSTNANTNVINGLGCLLNEQCHMWWPVTKALSTNDLNGSFTIFLHCLFPMVPSASQFDCLGVSMQSACDERDAFLQLLACRTDRNVLANIRLTLGCWTEMCGLHRSEDSVVDANGFPHVKIEWRRDENTWRVFHLRWIDSDTDEMQPWMQTALPHMFVSLLQVGCKPEAAAVKRFFAKEVKRLDASKVSDDVTTSSERSPNTPKSVGTWARTGLALLNQATRELVVPHTLHPQ</sequence>
<dbReference type="EMBL" id="CYKH01001888">
    <property type="protein sequence ID" value="CUG91060.1"/>
    <property type="molecule type" value="Genomic_DNA"/>
</dbReference>
<dbReference type="PANTHER" id="PTHR46203:SF1">
    <property type="entry name" value="MITOCHONDRIAL TRANSLATION RELEASE FACTOR IN RESCUE"/>
    <property type="match status" value="1"/>
</dbReference>
<dbReference type="Proteomes" id="UP000051952">
    <property type="component" value="Unassembled WGS sequence"/>
</dbReference>
<reference evidence="3" key="1">
    <citation type="submission" date="2015-09" db="EMBL/GenBank/DDBJ databases">
        <authorList>
            <consortium name="Pathogen Informatics"/>
        </authorList>
    </citation>
    <scope>NUCLEOTIDE SEQUENCE [LARGE SCALE GENOMIC DNA]</scope>
    <source>
        <strain evidence="3">Lake Konstanz</strain>
    </source>
</reference>
<dbReference type="AlphaFoldDB" id="A0A0S4JPR1"/>
<name>A0A0S4JPR1_BODSA</name>
<protein>
    <recommendedName>
        <fullName evidence="4">Prokaryotic-type class I peptide chain release factors domain-containing protein</fullName>
    </recommendedName>
</protein>
<dbReference type="VEuPathDB" id="TriTrypDB:BSAL_30020"/>
<dbReference type="InterPro" id="IPR045853">
    <property type="entry name" value="Pep_chain_release_fac_I_sf"/>
</dbReference>
<evidence type="ECO:0000313" key="2">
    <source>
        <dbReference type="EMBL" id="CUG91060.1"/>
    </source>
</evidence>
<feature type="compositionally biased region" description="Polar residues" evidence="1">
    <location>
        <begin position="498"/>
        <end position="512"/>
    </location>
</feature>
<evidence type="ECO:0008006" key="4">
    <source>
        <dbReference type="Google" id="ProtNLM"/>
    </source>
</evidence>
<dbReference type="SUPFAM" id="SSF75620">
    <property type="entry name" value="Release factor"/>
    <property type="match status" value="1"/>
</dbReference>
<keyword evidence="3" id="KW-1185">Reference proteome</keyword>
<gene>
    <name evidence="2" type="ORF">BSAL_30020</name>
</gene>
<dbReference type="Gene3D" id="3.30.160.20">
    <property type="match status" value="1"/>
</dbReference>
<organism evidence="2 3">
    <name type="scientific">Bodo saltans</name>
    <name type="common">Flagellated protozoan</name>
    <dbReference type="NCBI Taxonomy" id="75058"/>
    <lineage>
        <taxon>Eukaryota</taxon>
        <taxon>Discoba</taxon>
        <taxon>Euglenozoa</taxon>
        <taxon>Kinetoplastea</taxon>
        <taxon>Metakinetoplastina</taxon>
        <taxon>Eubodonida</taxon>
        <taxon>Bodonidae</taxon>
        <taxon>Bodo</taxon>
    </lineage>
</organism>
<dbReference type="InterPro" id="IPR052405">
    <property type="entry name" value="Mito_Transl_Release_Factor"/>
</dbReference>